<protein>
    <submittedName>
        <fullName evidence="1">Uncharacterized protein</fullName>
    </submittedName>
</protein>
<keyword evidence="2" id="KW-1185">Reference proteome</keyword>
<accession>A0A8S1QMI8</accession>
<comment type="caution">
    <text evidence="1">The sequence shown here is derived from an EMBL/GenBank/DDBJ whole genome shotgun (WGS) entry which is preliminary data.</text>
</comment>
<gene>
    <name evidence="1" type="ORF">PSON_ATCC_30995.1.T1090106</name>
</gene>
<evidence type="ECO:0000313" key="2">
    <source>
        <dbReference type="Proteomes" id="UP000692954"/>
    </source>
</evidence>
<dbReference type="AlphaFoldDB" id="A0A8S1QMI8"/>
<sequence length="78" mass="9299">MKSNSMQFLNIIKQFAKEQEIGSFYILKVIFQFAVQLKIANTKIELKTFFYCFSISLFKNRSILIIILLDIYSYEEQN</sequence>
<dbReference type="Proteomes" id="UP000692954">
    <property type="component" value="Unassembled WGS sequence"/>
</dbReference>
<organism evidence="1 2">
    <name type="scientific">Paramecium sonneborni</name>
    <dbReference type="NCBI Taxonomy" id="65129"/>
    <lineage>
        <taxon>Eukaryota</taxon>
        <taxon>Sar</taxon>
        <taxon>Alveolata</taxon>
        <taxon>Ciliophora</taxon>
        <taxon>Intramacronucleata</taxon>
        <taxon>Oligohymenophorea</taxon>
        <taxon>Peniculida</taxon>
        <taxon>Parameciidae</taxon>
        <taxon>Paramecium</taxon>
    </lineage>
</organism>
<proteinExistence type="predicted"/>
<dbReference type="EMBL" id="CAJJDN010000109">
    <property type="protein sequence ID" value="CAD8115797.1"/>
    <property type="molecule type" value="Genomic_DNA"/>
</dbReference>
<reference evidence="1" key="1">
    <citation type="submission" date="2021-01" db="EMBL/GenBank/DDBJ databases">
        <authorList>
            <consortium name="Genoscope - CEA"/>
            <person name="William W."/>
        </authorList>
    </citation>
    <scope>NUCLEOTIDE SEQUENCE</scope>
</reference>
<evidence type="ECO:0000313" key="1">
    <source>
        <dbReference type="EMBL" id="CAD8115797.1"/>
    </source>
</evidence>
<name>A0A8S1QMI8_9CILI</name>